<dbReference type="Proteomes" id="UP000234881">
    <property type="component" value="Unassembled WGS sequence"/>
</dbReference>
<reference evidence="1 2" key="1">
    <citation type="submission" date="2018-01" db="EMBL/GenBank/DDBJ databases">
        <title>The draft genome sequence of Cohaesibacter sp. H1304.</title>
        <authorList>
            <person name="Wang N.-N."/>
            <person name="Du Z.-J."/>
        </authorList>
    </citation>
    <scope>NUCLEOTIDE SEQUENCE [LARGE SCALE GENOMIC DNA]</scope>
    <source>
        <strain evidence="1 2">H1304</strain>
    </source>
</reference>
<accession>A0A2N5XN45</accession>
<organism evidence="1 2">
    <name type="scientific">Cohaesibacter celericrescens</name>
    <dbReference type="NCBI Taxonomy" id="2067669"/>
    <lineage>
        <taxon>Bacteria</taxon>
        <taxon>Pseudomonadati</taxon>
        <taxon>Pseudomonadota</taxon>
        <taxon>Alphaproteobacteria</taxon>
        <taxon>Hyphomicrobiales</taxon>
        <taxon>Cohaesibacteraceae</taxon>
    </lineage>
</organism>
<evidence type="ECO:0000313" key="1">
    <source>
        <dbReference type="EMBL" id="PLW75904.1"/>
    </source>
</evidence>
<gene>
    <name evidence="1" type="ORF">C0081_17530</name>
</gene>
<keyword evidence="2" id="KW-1185">Reference proteome</keyword>
<proteinExistence type="predicted"/>
<dbReference type="SUPFAM" id="SSF53807">
    <property type="entry name" value="Helical backbone' metal receptor"/>
    <property type="match status" value="1"/>
</dbReference>
<evidence type="ECO:0000313" key="2">
    <source>
        <dbReference type="Proteomes" id="UP000234881"/>
    </source>
</evidence>
<name>A0A2N5XN45_9HYPH</name>
<dbReference type="EMBL" id="PKUQ01000042">
    <property type="protein sequence ID" value="PLW75904.1"/>
    <property type="molecule type" value="Genomic_DNA"/>
</dbReference>
<dbReference type="OrthoDB" id="6495095at2"/>
<dbReference type="AlphaFoldDB" id="A0A2N5XN45"/>
<sequence length="251" mass="28596">MRVVSLVPSWTETLLYCGVKVVGRTRYCIHPALQVNDIPIVGGTKDWDWPSVEALQPDILILDREENARFMGEQSTIPSHITDITSMQDVQDALSALATKLAAPKLEALATRWSRVVDQRTSAWDLTGPLPGLIEWGKFPAEPIHTILYMIWKDPWIAVSQRTFIGSMLHRLGIEIPVFAKQYQTIRLQDYNPQTTLILFSSEPYAFLQQKEQLQSLGIPHAFVNGESFCWYGIRSLKFLEKELQSEQAMH</sequence>
<protein>
    <submittedName>
        <fullName evidence="1">Fe3+-siderophores ABC transporter protein</fullName>
    </submittedName>
</protein>
<dbReference type="Gene3D" id="3.40.50.1980">
    <property type="entry name" value="Nitrogenase molybdenum iron protein domain"/>
    <property type="match status" value="1"/>
</dbReference>
<dbReference type="NCBIfam" id="NF038402">
    <property type="entry name" value="TroA_like"/>
    <property type="match status" value="1"/>
</dbReference>
<dbReference type="RefSeq" id="WP_101535146.1">
    <property type="nucleotide sequence ID" value="NZ_PKUQ01000042.1"/>
</dbReference>
<dbReference type="InterPro" id="IPR054828">
    <property type="entry name" value="Vit_B12_bind_prot"/>
</dbReference>
<comment type="caution">
    <text evidence="1">The sequence shown here is derived from an EMBL/GenBank/DDBJ whole genome shotgun (WGS) entry which is preliminary data.</text>
</comment>